<dbReference type="AlphaFoldDB" id="A0A413IKF0"/>
<dbReference type="SUPFAM" id="SSF103473">
    <property type="entry name" value="MFS general substrate transporter"/>
    <property type="match status" value="1"/>
</dbReference>
<feature type="transmembrane region" description="Helical" evidence="5">
    <location>
        <begin position="108"/>
        <end position="125"/>
    </location>
</feature>
<evidence type="ECO:0000256" key="3">
    <source>
        <dbReference type="ARBA" id="ARBA00022989"/>
    </source>
</evidence>
<feature type="transmembrane region" description="Helical" evidence="5">
    <location>
        <begin position="208"/>
        <end position="230"/>
    </location>
</feature>
<dbReference type="PANTHER" id="PTHR23501">
    <property type="entry name" value="MAJOR FACILITATOR SUPERFAMILY"/>
    <property type="match status" value="1"/>
</dbReference>
<dbReference type="OrthoDB" id="1404010at2"/>
<feature type="transmembrane region" description="Helical" evidence="5">
    <location>
        <begin position="539"/>
        <end position="562"/>
    </location>
</feature>
<dbReference type="RefSeq" id="WP_117775403.1">
    <property type="nucleotide sequence ID" value="NZ_CAUEFF010000028.1"/>
</dbReference>
<evidence type="ECO:0000313" key="6">
    <source>
        <dbReference type="EMBL" id="RGY14667.1"/>
    </source>
</evidence>
<dbReference type="InterPro" id="IPR036259">
    <property type="entry name" value="MFS_trans_sf"/>
</dbReference>
<evidence type="ECO:0000313" key="7">
    <source>
        <dbReference type="Proteomes" id="UP000286063"/>
    </source>
</evidence>
<evidence type="ECO:0008006" key="8">
    <source>
        <dbReference type="Google" id="ProtNLM"/>
    </source>
</evidence>
<evidence type="ECO:0000256" key="5">
    <source>
        <dbReference type="SAM" id="Phobius"/>
    </source>
</evidence>
<dbReference type="Proteomes" id="UP000286063">
    <property type="component" value="Unassembled WGS sequence"/>
</dbReference>
<name>A0A413IKF0_9BACT</name>
<protein>
    <recommendedName>
        <fullName evidence="8">MFS transporter</fullName>
    </recommendedName>
</protein>
<feature type="transmembrane region" description="Helical" evidence="5">
    <location>
        <begin position="386"/>
        <end position="407"/>
    </location>
</feature>
<feature type="transmembrane region" description="Helical" evidence="5">
    <location>
        <begin position="242"/>
        <end position="263"/>
    </location>
</feature>
<gene>
    <name evidence="6" type="ORF">DXA50_14325</name>
</gene>
<feature type="transmembrane region" description="Helical" evidence="5">
    <location>
        <begin position="146"/>
        <end position="170"/>
    </location>
</feature>
<feature type="transmembrane region" description="Helical" evidence="5">
    <location>
        <begin position="57"/>
        <end position="75"/>
    </location>
</feature>
<accession>A0A413IKF0</accession>
<reference evidence="6 7" key="1">
    <citation type="submission" date="2018-08" db="EMBL/GenBank/DDBJ databases">
        <title>A genome reference for cultivated species of the human gut microbiota.</title>
        <authorList>
            <person name="Zou Y."/>
            <person name="Xue W."/>
            <person name="Luo G."/>
        </authorList>
    </citation>
    <scope>NUCLEOTIDE SEQUENCE [LARGE SCALE GENOMIC DNA]</scope>
    <source>
        <strain evidence="6 7">OF02-7</strain>
    </source>
</reference>
<feature type="transmembrane region" description="Helical" evidence="5">
    <location>
        <begin position="347"/>
        <end position="366"/>
    </location>
</feature>
<dbReference type="EMBL" id="QSCR01000028">
    <property type="protein sequence ID" value="RGY14667.1"/>
    <property type="molecule type" value="Genomic_DNA"/>
</dbReference>
<sequence length="566" mass="64835">MHNQERFSIGAMRDFIPEKWRPWIMICIAVVFQFSGGVNLAVVSQMSGALALKMEDIMMAGYASLVSMALSFAIMFRLKFRFTSRVALLICATICVGCSLICVSTGNVVVLVLASFVAGFFRMWGTFECNSSIQLWLTPKRDMAVFFCYIFLMVNACIQFSGLTTVHVATWINWEYVYWFVIGLLLAVILFVLVAFQDKRFMPYLPLYGIDWLGAVLWAISVLAMTFVGVYGEHYDWFASPYIRMGSLIAVAALLFNIARALVIRHPYIDLSIWTYRPVWLTFLLYVLIDFFWAPQHVLEHIYMERILGFDALHVVSMNWIVLLGIVAGSIFTYYMFALRRWGYRRMLTFAFSCIIVYLLVFYFYLDYDLPKEALYLPVFFRGMGYVIVAICFLTSISGSVPFRIFFHAVTTHTFVSAVLGGVIGNAVLGRILAVVMKRNALLLGAELDEVNPIAVCVPLPQLYGMVQQQAMMVSMKEIFGWLSMLALFCQLVFVLWESSWRVGNIIHPKYSTIRHFMKRELRIDRLIASKSLVVSTKWLWVFWGIIFVGIILIIDNCVTFVNSKV</sequence>
<feature type="transmembrane region" description="Helical" evidence="5">
    <location>
        <begin position="414"/>
        <end position="436"/>
    </location>
</feature>
<dbReference type="GO" id="GO:0005886">
    <property type="term" value="C:plasma membrane"/>
    <property type="evidence" value="ECO:0007669"/>
    <property type="project" value="TreeGrafter"/>
</dbReference>
<feature type="transmembrane region" description="Helical" evidence="5">
    <location>
        <begin position="82"/>
        <end position="102"/>
    </location>
</feature>
<evidence type="ECO:0000256" key="4">
    <source>
        <dbReference type="ARBA" id="ARBA00023136"/>
    </source>
</evidence>
<comment type="subcellular location">
    <subcellularLocation>
        <location evidence="1">Membrane</location>
        <topology evidence="1">Multi-pass membrane protein</topology>
    </subcellularLocation>
</comment>
<proteinExistence type="predicted"/>
<evidence type="ECO:0000256" key="2">
    <source>
        <dbReference type="ARBA" id="ARBA00022692"/>
    </source>
</evidence>
<dbReference type="GO" id="GO:0022857">
    <property type="term" value="F:transmembrane transporter activity"/>
    <property type="evidence" value="ECO:0007669"/>
    <property type="project" value="TreeGrafter"/>
</dbReference>
<feature type="transmembrane region" description="Helical" evidence="5">
    <location>
        <begin position="479"/>
        <end position="497"/>
    </location>
</feature>
<keyword evidence="2 5" id="KW-0812">Transmembrane</keyword>
<dbReference type="Gene3D" id="1.20.1250.20">
    <property type="entry name" value="MFS general substrate transporter like domains"/>
    <property type="match status" value="1"/>
</dbReference>
<organism evidence="6 7">
    <name type="scientific">Butyricimonas virosa</name>
    <dbReference type="NCBI Taxonomy" id="544645"/>
    <lineage>
        <taxon>Bacteria</taxon>
        <taxon>Pseudomonadati</taxon>
        <taxon>Bacteroidota</taxon>
        <taxon>Bacteroidia</taxon>
        <taxon>Bacteroidales</taxon>
        <taxon>Odoribacteraceae</taxon>
        <taxon>Butyricimonas</taxon>
    </lineage>
</organism>
<keyword evidence="3 5" id="KW-1133">Transmembrane helix</keyword>
<feature type="transmembrane region" description="Helical" evidence="5">
    <location>
        <begin position="314"/>
        <end position="335"/>
    </location>
</feature>
<evidence type="ECO:0000256" key="1">
    <source>
        <dbReference type="ARBA" id="ARBA00004141"/>
    </source>
</evidence>
<comment type="caution">
    <text evidence="6">The sequence shown here is derived from an EMBL/GenBank/DDBJ whole genome shotgun (WGS) entry which is preliminary data.</text>
</comment>
<keyword evidence="4 5" id="KW-0472">Membrane</keyword>
<dbReference type="PANTHER" id="PTHR23501:SF5">
    <property type="entry name" value="TRANSPORT PROTEIN"/>
    <property type="match status" value="1"/>
</dbReference>
<feature type="transmembrane region" description="Helical" evidence="5">
    <location>
        <begin position="176"/>
        <end position="196"/>
    </location>
</feature>
<feature type="transmembrane region" description="Helical" evidence="5">
    <location>
        <begin position="20"/>
        <end position="42"/>
    </location>
</feature>
<feature type="transmembrane region" description="Helical" evidence="5">
    <location>
        <begin position="275"/>
        <end position="294"/>
    </location>
</feature>